<feature type="transmembrane region" description="Helical" evidence="5">
    <location>
        <begin position="143"/>
        <end position="166"/>
    </location>
</feature>
<evidence type="ECO:0000256" key="4">
    <source>
        <dbReference type="ARBA" id="ARBA00023136"/>
    </source>
</evidence>
<keyword evidence="3 5" id="KW-1133">Transmembrane helix</keyword>
<feature type="transmembrane region" description="Helical" evidence="5">
    <location>
        <begin position="29"/>
        <end position="56"/>
    </location>
</feature>
<evidence type="ECO:0000256" key="3">
    <source>
        <dbReference type="ARBA" id="ARBA00022989"/>
    </source>
</evidence>
<evidence type="ECO:0000256" key="2">
    <source>
        <dbReference type="ARBA" id="ARBA00022692"/>
    </source>
</evidence>
<feature type="transmembrane region" description="Helical" evidence="5">
    <location>
        <begin position="201"/>
        <end position="228"/>
    </location>
</feature>
<organism evidence="6 7">
    <name type="scientific">Sphingomonas aurea</name>
    <dbReference type="NCBI Taxonomy" id="3063994"/>
    <lineage>
        <taxon>Bacteria</taxon>
        <taxon>Pseudomonadati</taxon>
        <taxon>Pseudomonadota</taxon>
        <taxon>Alphaproteobacteria</taxon>
        <taxon>Sphingomonadales</taxon>
        <taxon>Sphingomonadaceae</taxon>
        <taxon>Sphingomonas</taxon>
    </lineage>
</organism>
<keyword evidence="2 5" id="KW-0812">Transmembrane</keyword>
<evidence type="ECO:0000313" key="6">
    <source>
        <dbReference type="EMBL" id="MDP1027495.1"/>
    </source>
</evidence>
<name>A0ABT9EKK6_9SPHN</name>
<evidence type="ECO:0000256" key="1">
    <source>
        <dbReference type="ARBA" id="ARBA00004141"/>
    </source>
</evidence>
<comment type="caution">
    <text evidence="6">The sequence shown here is derived from an EMBL/GenBank/DDBJ whole genome shotgun (WGS) entry which is preliminary data.</text>
</comment>
<dbReference type="Proteomes" id="UP001230685">
    <property type="component" value="Unassembled WGS sequence"/>
</dbReference>
<reference evidence="6 7" key="1">
    <citation type="submission" date="2023-07" db="EMBL/GenBank/DDBJ databases">
        <authorList>
            <person name="Kim M.K."/>
        </authorList>
    </citation>
    <scope>NUCLEOTIDE SEQUENCE [LARGE SCALE GENOMIC DNA]</scope>
    <source>
        <strain evidence="6 7">KR1UV-12</strain>
    </source>
</reference>
<dbReference type="EMBL" id="JAUUDS010000004">
    <property type="protein sequence ID" value="MDP1027495.1"/>
    <property type="molecule type" value="Genomic_DNA"/>
</dbReference>
<sequence>MLTAPEPPAIPLSMLRYLFLSIGQLGDRAVLAVLAKSLALTLALFAVLGAGLWWLIQALTGKWLGDGAAPFVGFLVILVVIASMWLLFRAVAVASVGLFADEIVVAVERKHYAAALERARSLPFHQAASLAVRSAVRVIAVNLLLLPIYVMLLLFGVGTGIAFLLVNGWLLGRDLGDMVAVRHLDGKGVKRSRGETAGQRFLLGLGATVLLTIPIVNLVAPLLGAAMATHLFHARRS</sequence>
<gene>
    <name evidence="6" type="ORF">Q5H91_09750</name>
</gene>
<feature type="transmembrane region" description="Helical" evidence="5">
    <location>
        <begin position="68"/>
        <end position="88"/>
    </location>
</feature>
<proteinExistence type="predicted"/>
<comment type="subcellular location">
    <subcellularLocation>
        <location evidence="1">Membrane</location>
        <topology evidence="1">Multi-pass membrane protein</topology>
    </subcellularLocation>
</comment>
<protein>
    <submittedName>
        <fullName evidence="6">EI24 domain-containing protein</fullName>
    </submittedName>
</protein>
<evidence type="ECO:0000313" key="7">
    <source>
        <dbReference type="Proteomes" id="UP001230685"/>
    </source>
</evidence>
<keyword evidence="4 5" id="KW-0472">Membrane</keyword>
<dbReference type="Pfam" id="PF07264">
    <property type="entry name" value="EI24"/>
    <property type="match status" value="1"/>
</dbReference>
<evidence type="ECO:0000256" key="5">
    <source>
        <dbReference type="SAM" id="Phobius"/>
    </source>
</evidence>
<keyword evidence="7" id="KW-1185">Reference proteome</keyword>
<accession>A0ABT9EKK6</accession>
<dbReference type="InterPro" id="IPR059112">
    <property type="entry name" value="CysZ/EI24"/>
</dbReference>
<dbReference type="RefSeq" id="WP_305173207.1">
    <property type="nucleotide sequence ID" value="NZ_JAUUDS010000004.1"/>
</dbReference>